<name>A0A5B7JGL0_PORTR</name>
<keyword evidence="3" id="KW-1185">Reference proteome</keyword>
<comment type="caution">
    <text evidence="2">The sequence shown here is derived from an EMBL/GenBank/DDBJ whole genome shotgun (WGS) entry which is preliminary data.</text>
</comment>
<sequence length="100" mass="10741">MRRRYLAVLNSKVHGKVQQFFPSFSSFYTDGDGKRAANRHMQSRPERVAEPACTCHDFAVPGPAPHLRHAGREGGGERGMGSAGREGLGGDSPACSAQTN</sequence>
<reference evidence="2 3" key="1">
    <citation type="submission" date="2019-05" db="EMBL/GenBank/DDBJ databases">
        <title>Another draft genome of Portunus trituberculatus and its Hox gene families provides insights of decapod evolution.</title>
        <authorList>
            <person name="Jeong J.-H."/>
            <person name="Song I."/>
            <person name="Kim S."/>
            <person name="Choi T."/>
            <person name="Kim D."/>
            <person name="Ryu S."/>
            <person name="Kim W."/>
        </authorList>
    </citation>
    <scope>NUCLEOTIDE SEQUENCE [LARGE SCALE GENOMIC DNA]</scope>
    <source>
        <tissue evidence="2">Muscle</tissue>
    </source>
</reference>
<protein>
    <submittedName>
        <fullName evidence="2">Uncharacterized protein</fullName>
    </submittedName>
</protein>
<feature type="compositionally biased region" description="Gly residues" evidence="1">
    <location>
        <begin position="77"/>
        <end position="90"/>
    </location>
</feature>
<evidence type="ECO:0000313" key="2">
    <source>
        <dbReference type="EMBL" id="MPC97191.1"/>
    </source>
</evidence>
<proteinExistence type="predicted"/>
<gene>
    <name evidence="2" type="ORF">E2C01_092492</name>
</gene>
<feature type="region of interest" description="Disordered" evidence="1">
    <location>
        <begin position="59"/>
        <end position="100"/>
    </location>
</feature>
<evidence type="ECO:0000256" key="1">
    <source>
        <dbReference type="SAM" id="MobiDB-lite"/>
    </source>
</evidence>
<organism evidence="2 3">
    <name type="scientific">Portunus trituberculatus</name>
    <name type="common">Swimming crab</name>
    <name type="synonym">Neptunus trituberculatus</name>
    <dbReference type="NCBI Taxonomy" id="210409"/>
    <lineage>
        <taxon>Eukaryota</taxon>
        <taxon>Metazoa</taxon>
        <taxon>Ecdysozoa</taxon>
        <taxon>Arthropoda</taxon>
        <taxon>Crustacea</taxon>
        <taxon>Multicrustacea</taxon>
        <taxon>Malacostraca</taxon>
        <taxon>Eumalacostraca</taxon>
        <taxon>Eucarida</taxon>
        <taxon>Decapoda</taxon>
        <taxon>Pleocyemata</taxon>
        <taxon>Brachyura</taxon>
        <taxon>Eubrachyura</taxon>
        <taxon>Portunoidea</taxon>
        <taxon>Portunidae</taxon>
        <taxon>Portuninae</taxon>
        <taxon>Portunus</taxon>
    </lineage>
</organism>
<dbReference type="EMBL" id="VSRR010108935">
    <property type="protein sequence ID" value="MPC97191.1"/>
    <property type="molecule type" value="Genomic_DNA"/>
</dbReference>
<dbReference type="AlphaFoldDB" id="A0A5B7JGL0"/>
<dbReference type="Proteomes" id="UP000324222">
    <property type="component" value="Unassembled WGS sequence"/>
</dbReference>
<accession>A0A5B7JGL0</accession>
<evidence type="ECO:0000313" key="3">
    <source>
        <dbReference type="Proteomes" id="UP000324222"/>
    </source>
</evidence>